<sequence>MLVLIFEYQISASFFIICFCFL</sequence>
<organism evidence="1">
    <name type="scientific">Anguilla anguilla</name>
    <name type="common">European freshwater eel</name>
    <name type="synonym">Muraena anguilla</name>
    <dbReference type="NCBI Taxonomy" id="7936"/>
    <lineage>
        <taxon>Eukaryota</taxon>
        <taxon>Metazoa</taxon>
        <taxon>Chordata</taxon>
        <taxon>Craniata</taxon>
        <taxon>Vertebrata</taxon>
        <taxon>Euteleostomi</taxon>
        <taxon>Actinopterygii</taxon>
        <taxon>Neopterygii</taxon>
        <taxon>Teleostei</taxon>
        <taxon>Anguilliformes</taxon>
        <taxon>Anguillidae</taxon>
        <taxon>Anguilla</taxon>
    </lineage>
</organism>
<protein>
    <submittedName>
        <fullName evidence="1">Uncharacterized protein</fullName>
    </submittedName>
</protein>
<proteinExistence type="predicted"/>
<accession>A0A0E9PAD5</accession>
<name>A0A0E9PAD5_ANGAN</name>
<evidence type="ECO:0000313" key="1">
    <source>
        <dbReference type="EMBL" id="JAH00788.1"/>
    </source>
</evidence>
<reference evidence="1" key="1">
    <citation type="submission" date="2014-11" db="EMBL/GenBank/DDBJ databases">
        <authorList>
            <person name="Amaro Gonzalez C."/>
        </authorList>
    </citation>
    <scope>NUCLEOTIDE SEQUENCE</scope>
</reference>
<reference evidence="1" key="2">
    <citation type="journal article" date="2015" name="Fish Shellfish Immunol.">
        <title>Early steps in the European eel (Anguilla anguilla)-Vibrio vulnificus interaction in the gills: Role of the RtxA13 toxin.</title>
        <authorList>
            <person name="Callol A."/>
            <person name="Pajuelo D."/>
            <person name="Ebbesson L."/>
            <person name="Teles M."/>
            <person name="MacKenzie S."/>
            <person name="Amaro C."/>
        </authorList>
    </citation>
    <scope>NUCLEOTIDE SEQUENCE</scope>
</reference>
<dbReference type="EMBL" id="GBXM01107789">
    <property type="protein sequence ID" value="JAH00788.1"/>
    <property type="molecule type" value="Transcribed_RNA"/>
</dbReference>
<dbReference type="AlphaFoldDB" id="A0A0E9PAD5"/>